<proteinExistence type="predicted"/>
<dbReference type="EMBL" id="LQYS01000045">
    <property type="protein sequence ID" value="KYD14273.1"/>
    <property type="molecule type" value="Genomic_DNA"/>
</dbReference>
<reference evidence="2 3" key="1">
    <citation type="submission" date="2016-01" db="EMBL/GenBank/DDBJ databases">
        <title>Draft Genome Sequences of Seven Thermophilic Sporeformers Isolated from Foods.</title>
        <authorList>
            <person name="Berendsen E.M."/>
            <person name="Wells-Bennik M.H."/>
            <person name="Krawcyk A.O."/>
            <person name="De Jong A."/>
            <person name="Holsappel S."/>
            <person name="Eijlander R.T."/>
            <person name="Kuipers O.P."/>
        </authorList>
    </citation>
    <scope>NUCLEOTIDE SEQUENCE [LARGE SCALE GENOMIC DNA]</scope>
    <source>
        <strain evidence="2 3">B4119</strain>
    </source>
</reference>
<dbReference type="AlphaFoldDB" id="A0A150LPS2"/>
<name>A0A150LPS2_9BACL</name>
<feature type="coiled-coil region" evidence="1">
    <location>
        <begin position="19"/>
        <end position="106"/>
    </location>
</feature>
<organism evidence="2 3">
    <name type="scientific">Saccharococcus caldoxylosilyticus</name>
    <dbReference type="NCBI Taxonomy" id="81408"/>
    <lineage>
        <taxon>Bacteria</taxon>
        <taxon>Bacillati</taxon>
        <taxon>Bacillota</taxon>
        <taxon>Bacilli</taxon>
        <taxon>Bacillales</taxon>
        <taxon>Anoxybacillaceae</taxon>
        <taxon>Saccharococcus</taxon>
    </lineage>
</organism>
<dbReference type="Gene3D" id="3.90.20.10">
    <property type="match status" value="1"/>
</dbReference>
<accession>A0A150LPS2</accession>
<dbReference type="STRING" id="81408.B4119_1438"/>
<dbReference type="SUPFAM" id="SSF58064">
    <property type="entry name" value="Influenza hemagglutinin (stalk)"/>
    <property type="match status" value="1"/>
</dbReference>
<protein>
    <submittedName>
        <fullName evidence="2">Uncharacterized protein</fullName>
    </submittedName>
</protein>
<dbReference type="Proteomes" id="UP000075455">
    <property type="component" value="Unassembled WGS sequence"/>
</dbReference>
<dbReference type="PATRIC" id="fig|81408.3.peg.3682"/>
<gene>
    <name evidence="2" type="ORF">B4119_1438</name>
</gene>
<evidence type="ECO:0000256" key="1">
    <source>
        <dbReference type="SAM" id="Coils"/>
    </source>
</evidence>
<sequence length="107" mass="12619">MVEQQTMLKEILKALDLHASDFRSQIAALNEKIETMDKKVEALDKKVEAMNGEFKRKFAEMDERFNRLETKIDSLRIELIETQETVDFHSAKIAQHDRKIRKLSQQQ</sequence>
<evidence type="ECO:0000313" key="2">
    <source>
        <dbReference type="EMBL" id="KYD14273.1"/>
    </source>
</evidence>
<comment type="caution">
    <text evidence="2">The sequence shown here is derived from an EMBL/GenBank/DDBJ whole genome shotgun (WGS) entry which is preliminary data.</text>
</comment>
<keyword evidence="1" id="KW-0175">Coiled coil</keyword>
<evidence type="ECO:0000313" key="3">
    <source>
        <dbReference type="Proteomes" id="UP000075455"/>
    </source>
</evidence>